<dbReference type="RefSeq" id="WP_419581352.1">
    <property type="nucleotide sequence ID" value="NZ_CP036432.1"/>
</dbReference>
<keyword evidence="5" id="KW-1185">Reference proteome</keyword>
<evidence type="ECO:0000256" key="1">
    <source>
        <dbReference type="ARBA" id="ARBA00022801"/>
    </source>
</evidence>
<evidence type="ECO:0000313" key="4">
    <source>
        <dbReference type="EMBL" id="QDV84064.1"/>
    </source>
</evidence>
<dbReference type="InterPro" id="IPR001466">
    <property type="entry name" value="Beta-lactam-related"/>
</dbReference>
<sequence>MKRISIYFLLFSSLIGSAVSTAQHPAPELHAQISSLIDAAIQDGDLPGAVVCFADQNQIRYLQTFGDRQVEPDTLPMTADTVFDLASITKPVATATSISLLSQRGKIDLNAPVSQYLPEFTGHKKETITVAQCLLHVSGLTPDNALADYQDGPETAWRRICELNLRSDPGTKFAYSDVGFIVLGKLVEKVSGQPLDGFAKENVFGAIGMDETTFNPPSHLKARAAPTEKQSDGWLQGEVHDPRASRLGGVAGHAGLFSTANDLVKFGQELLAASQGDSSVIERETFERMTAPHPVPADNPRGTRTLGWDHQSPYSSNRGTALSDSAFGHGGFTGTVLWIDPEKDLIFIFLSSRLHPDGKGSVNHLAGEIVTLVAGDSH</sequence>
<evidence type="ECO:0000256" key="2">
    <source>
        <dbReference type="SAM" id="SignalP"/>
    </source>
</evidence>
<dbReference type="EC" id="3.4.-.-" evidence="4"/>
<accession>A0ABX5XQ60</accession>
<evidence type="ECO:0000259" key="3">
    <source>
        <dbReference type="Pfam" id="PF00144"/>
    </source>
</evidence>
<gene>
    <name evidence="4" type="primary">ampH</name>
    <name evidence="4" type="ORF">TBK1r_30070</name>
</gene>
<protein>
    <submittedName>
        <fullName evidence="4">D-alanyl-D-alanine-carboxypeptidase/endopeptidase AmpH</fullName>
        <ecNumber evidence="4">3.4.-.-</ecNumber>
    </submittedName>
</protein>
<dbReference type="SUPFAM" id="SSF56601">
    <property type="entry name" value="beta-lactamase/transpeptidase-like"/>
    <property type="match status" value="1"/>
</dbReference>
<reference evidence="4 5" key="1">
    <citation type="submission" date="2019-02" db="EMBL/GenBank/DDBJ databases">
        <title>Deep-cultivation of Planctomycetes and their phenomic and genomic characterization uncovers novel biology.</title>
        <authorList>
            <person name="Wiegand S."/>
            <person name="Jogler M."/>
            <person name="Boedeker C."/>
            <person name="Pinto D."/>
            <person name="Vollmers J."/>
            <person name="Rivas-Marin E."/>
            <person name="Kohn T."/>
            <person name="Peeters S.H."/>
            <person name="Heuer A."/>
            <person name="Rast P."/>
            <person name="Oberbeckmann S."/>
            <person name="Bunk B."/>
            <person name="Jeske O."/>
            <person name="Meyerdierks A."/>
            <person name="Storesund J.E."/>
            <person name="Kallscheuer N."/>
            <person name="Luecker S."/>
            <person name="Lage O.M."/>
            <person name="Pohl T."/>
            <person name="Merkel B.J."/>
            <person name="Hornburger P."/>
            <person name="Mueller R.-W."/>
            <person name="Bruemmer F."/>
            <person name="Labrenz M."/>
            <person name="Spormann A.M."/>
            <person name="Op den Camp H."/>
            <person name="Overmann J."/>
            <person name="Amann R."/>
            <person name="Jetten M.S.M."/>
            <person name="Mascher T."/>
            <person name="Medema M.H."/>
            <person name="Devos D.P."/>
            <person name="Kaster A.-K."/>
            <person name="Ovreas L."/>
            <person name="Rohde M."/>
            <person name="Galperin M.Y."/>
            <person name="Jogler C."/>
        </authorList>
    </citation>
    <scope>NUCLEOTIDE SEQUENCE [LARGE SCALE GENOMIC DNA]</scope>
    <source>
        <strain evidence="4 5">TBK1r</strain>
    </source>
</reference>
<dbReference type="GO" id="GO:0016787">
    <property type="term" value="F:hydrolase activity"/>
    <property type="evidence" value="ECO:0007669"/>
    <property type="project" value="UniProtKB-KW"/>
</dbReference>
<feature type="signal peptide" evidence="2">
    <location>
        <begin position="1"/>
        <end position="22"/>
    </location>
</feature>
<proteinExistence type="predicted"/>
<evidence type="ECO:0000313" key="5">
    <source>
        <dbReference type="Proteomes" id="UP000318081"/>
    </source>
</evidence>
<dbReference type="Proteomes" id="UP000318081">
    <property type="component" value="Chromosome"/>
</dbReference>
<dbReference type="PANTHER" id="PTHR43283">
    <property type="entry name" value="BETA-LACTAMASE-RELATED"/>
    <property type="match status" value="1"/>
</dbReference>
<feature type="domain" description="Beta-lactamase-related" evidence="3">
    <location>
        <begin position="35"/>
        <end position="361"/>
    </location>
</feature>
<dbReference type="PANTHER" id="PTHR43283:SF11">
    <property type="entry name" value="BETA-LACTAMASE-RELATED DOMAIN-CONTAINING PROTEIN"/>
    <property type="match status" value="1"/>
</dbReference>
<keyword evidence="1 4" id="KW-0378">Hydrolase</keyword>
<name>A0ABX5XQ60_9BACT</name>
<keyword evidence="2" id="KW-0732">Signal</keyword>
<dbReference type="Pfam" id="PF00144">
    <property type="entry name" value="Beta-lactamase"/>
    <property type="match status" value="1"/>
</dbReference>
<organism evidence="4 5">
    <name type="scientific">Stieleria magnilauensis</name>
    <dbReference type="NCBI Taxonomy" id="2527963"/>
    <lineage>
        <taxon>Bacteria</taxon>
        <taxon>Pseudomonadati</taxon>
        <taxon>Planctomycetota</taxon>
        <taxon>Planctomycetia</taxon>
        <taxon>Pirellulales</taxon>
        <taxon>Pirellulaceae</taxon>
        <taxon>Stieleria</taxon>
    </lineage>
</organism>
<feature type="chain" id="PRO_5045343808" evidence="2">
    <location>
        <begin position="23"/>
        <end position="378"/>
    </location>
</feature>
<dbReference type="EMBL" id="CP036432">
    <property type="protein sequence ID" value="QDV84064.1"/>
    <property type="molecule type" value="Genomic_DNA"/>
</dbReference>
<dbReference type="Gene3D" id="3.40.710.10">
    <property type="entry name" value="DD-peptidase/beta-lactamase superfamily"/>
    <property type="match status" value="1"/>
</dbReference>
<dbReference type="InterPro" id="IPR050789">
    <property type="entry name" value="Diverse_Enzym_Activities"/>
</dbReference>
<dbReference type="InterPro" id="IPR012338">
    <property type="entry name" value="Beta-lactam/transpept-like"/>
</dbReference>